<gene>
    <name evidence="2" type="ORF">KC01_LOCUS27967</name>
</gene>
<evidence type="ECO:0000313" key="2">
    <source>
        <dbReference type="EMBL" id="CAL1599755.1"/>
    </source>
</evidence>
<evidence type="ECO:0000313" key="3">
    <source>
        <dbReference type="Proteomes" id="UP001497482"/>
    </source>
</evidence>
<dbReference type="AlphaFoldDB" id="A0AAV2LEZ2"/>
<feature type="compositionally biased region" description="Polar residues" evidence="1">
    <location>
        <begin position="8"/>
        <end position="27"/>
    </location>
</feature>
<keyword evidence="3" id="KW-1185">Reference proteome</keyword>
<accession>A0AAV2LEZ2</accession>
<feature type="compositionally biased region" description="Polar residues" evidence="1">
    <location>
        <begin position="67"/>
        <end position="77"/>
    </location>
</feature>
<evidence type="ECO:0000256" key="1">
    <source>
        <dbReference type="SAM" id="MobiDB-lite"/>
    </source>
</evidence>
<organism evidence="2 3">
    <name type="scientific">Knipowitschia caucasica</name>
    <name type="common">Caucasian dwarf goby</name>
    <name type="synonym">Pomatoschistus caucasicus</name>
    <dbReference type="NCBI Taxonomy" id="637954"/>
    <lineage>
        <taxon>Eukaryota</taxon>
        <taxon>Metazoa</taxon>
        <taxon>Chordata</taxon>
        <taxon>Craniata</taxon>
        <taxon>Vertebrata</taxon>
        <taxon>Euteleostomi</taxon>
        <taxon>Actinopterygii</taxon>
        <taxon>Neopterygii</taxon>
        <taxon>Teleostei</taxon>
        <taxon>Neoteleostei</taxon>
        <taxon>Acanthomorphata</taxon>
        <taxon>Gobiaria</taxon>
        <taxon>Gobiiformes</taxon>
        <taxon>Gobioidei</taxon>
        <taxon>Gobiidae</taxon>
        <taxon>Gobiinae</taxon>
        <taxon>Knipowitschia</taxon>
    </lineage>
</organism>
<protein>
    <submittedName>
        <fullName evidence="2">Uncharacterized protein</fullName>
    </submittedName>
</protein>
<feature type="region of interest" description="Disordered" evidence="1">
    <location>
        <begin position="1"/>
        <end position="112"/>
    </location>
</feature>
<reference evidence="2 3" key="1">
    <citation type="submission" date="2024-04" db="EMBL/GenBank/DDBJ databases">
        <authorList>
            <person name="Waldvogel A.-M."/>
            <person name="Schoenle A."/>
        </authorList>
    </citation>
    <scope>NUCLEOTIDE SEQUENCE [LARGE SCALE GENOMIC DNA]</scope>
</reference>
<dbReference type="EMBL" id="OZ035845">
    <property type="protein sequence ID" value="CAL1599755.1"/>
    <property type="molecule type" value="Genomic_DNA"/>
</dbReference>
<sequence>MTPPDSFPSITCTGLTPVSSLLQKPTHPSTPQPSGIPPITKKTVLLSRAASLPQEPSKDSCVDNRAVLTSTDTTSQDQPERDATMIILTTVSHHEIQSDLHPSTPPHSTKDP</sequence>
<proteinExistence type="predicted"/>
<dbReference type="Proteomes" id="UP001497482">
    <property type="component" value="Chromosome 23"/>
</dbReference>
<name>A0AAV2LEZ2_KNICA</name>